<organism evidence="3 4">
    <name type="scientific">Leptospirillum ferriphilum</name>
    <dbReference type="NCBI Taxonomy" id="178606"/>
    <lineage>
        <taxon>Bacteria</taxon>
        <taxon>Pseudomonadati</taxon>
        <taxon>Nitrospirota</taxon>
        <taxon>Nitrospiria</taxon>
        <taxon>Nitrospirales</taxon>
        <taxon>Nitrospiraceae</taxon>
        <taxon>Leptospirillum</taxon>
    </lineage>
</organism>
<dbReference type="Proteomes" id="UP000029452">
    <property type="component" value="Unassembled WGS sequence"/>
</dbReference>
<dbReference type="SUPFAM" id="SSF52540">
    <property type="entry name" value="P-loop containing nucleoside triphosphate hydrolases"/>
    <property type="match status" value="1"/>
</dbReference>
<evidence type="ECO:0000313" key="4">
    <source>
        <dbReference type="Proteomes" id="UP000029452"/>
    </source>
</evidence>
<protein>
    <recommendedName>
        <fullName evidence="2">Bacterial type II secretion system protein E domain-containing protein</fullName>
    </recommendedName>
</protein>
<dbReference type="Pfam" id="PF00437">
    <property type="entry name" value="T2SSE"/>
    <property type="match status" value="1"/>
</dbReference>
<dbReference type="EMBL" id="JPGK01000005">
    <property type="protein sequence ID" value="KGA93882.1"/>
    <property type="molecule type" value="Genomic_DNA"/>
</dbReference>
<dbReference type="AlphaFoldDB" id="A0A094WE18"/>
<comment type="caution">
    <text evidence="3">The sequence shown here is derived from an EMBL/GenBank/DDBJ whole genome shotgun (WGS) entry which is preliminary data.</text>
</comment>
<dbReference type="InterPro" id="IPR001482">
    <property type="entry name" value="T2SS/T4SS_dom"/>
</dbReference>
<comment type="similarity">
    <text evidence="1">Belongs to the GSP E family.</text>
</comment>
<evidence type="ECO:0000259" key="2">
    <source>
        <dbReference type="Pfam" id="PF00437"/>
    </source>
</evidence>
<reference evidence="3 4" key="1">
    <citation type="submission" date="2014-06" db="EMBL/GenBank/DDBJ databases">
        <title>Draft genome sequence of iron oxidizing acidophile Leptospirillum ferriphilum DSM14647.</title>
        <authorList>
            <person name="Cardenas J.P."/>
            <person name="Lazcano M."/>
            <person name="Ossandon F.J."/>
            <person name="Corbett M."/>
            <person name="Holmes D.S."/>
            <person name="Watkin E."/>
        </authorList>
    </citation>
    <scope>NUCLEOTIDE SEQUENCE [LARGE SCALE GENOMIC DNA]</scope>
    <source>
        <strain evidence="3 4">DSM 14647</strain>
    </source>
</reference>
<dbReference type="RefSeq" id="WP_036082561.1">
    <property type="nucleotide sequence ID" value="NZ_JPGK01000005.1"/>
</dbReference>
<proteinExistence type="inferred from homology"/>
<evidence type="ECO:0000313" key="3">
    <source>
        <dbReference type="EMBL" id="KGA93882.1"/>
    </source>
</evidence>
<dbReference type="InterPro" id="IPR050921">
    <property type="entry name" value="T4SS_GSP_E_ATPase"/>
</dbReference>
<dbReference type="PATRIC" id="fig|178606.4.peg.1598"/>
<sequence>MVHKIAWDSEEGTLWGWIRPLFSIEKLSDVHLKGAEVWIRVNGEMRRTEYLAPETFQREIEGKFGRDGVVDIEGVPIRFHTAKDVRYGAMSIRMLPPKVPTIEGLCLPEVICEIASMRQGLVTIGGKTNSGKTTTLGAIVNKINETRSVNIVTIEDPVEILHKPIRSCFTQKNVLEDQSVKLERNQLSEIYAEAIREVLREDADVVVVGETRDNLAMEAVLSGTERGGMVFTTLHTDSVPKTFHRIINAFEPSERYQIKAQMAMLLKAVVVQALVPSVDGKGRAMLMEYAVIDDGLRNLIRDSDDQIHKIRAYVQAKEMQGDQGFRTFQTSARLLMEEGRISPEIANGYFSRNNMEQKTGR</sequence>
<dbReference type="GO" id="GO:0016887">
    <property type="term" value="F:ATP hydrolysis activity"/>
    <property type="evidence" value="ECO:0007669"/>
    <property type="project" value="InterPro"/>
</dbReference>
<dbReference type="InterPro" id="IPR027417">
    <property type="entry name" value="P-loop_NTPase"/>
</dbReference>
<dbReference type="OrthoDB" id="9804785at2"/>
<feature type="domain" description="Bacterial type II secretion system protein E" evidence="2">
    <location>
        <begin position="113"/>
        <end position="285"/>
    </location>
</feature>
<dbReference type="PANTHER" id="PTHR30486:SF6">
    <property type="entry name" value="TYPE IV PILUS RETRACTATION ATPASE PILT"/>
    <property type="match status" value="1"/>
</dbReference>
<name>A0A094WE18_9BACT</name>
<dbReference type="Gene3D" id="3.40.50.300">
    <property type="entry name" value="P-loop containing nucleotide triphosphate hydrolases"/>
    <property type="match status" value="1"/>
</dbReference>
<gene>
    <name evidence="3" type="ORF">LptCag_1592</name>
</gene>
<accession>A0A094WE18</accession>
<evidence type="ECO:0000256" key="1">
    <source>
        <dbReference type="ARBA" id="ARBA00006611"/>
    </source>
</evidence>
<dbReference type="PANTHER" id="PTHR30486">
    <property type="entry name" value="TWITCHING MOTILITY PROTEIN PILT"/>
    <property type="match status" value="1"/>
</dbReference>